<organism evidence="2 3">
    <name type="scientific">Reticulibacter mediterranei</name>
    <dbReference type="NCBI Taxonomy" id="2778369"/>
    <lineage>
        <taxon>Bacteria</taxon>
        <taxon>Bacillati</taxon>
        <taxon>Chloroflexota</taxon>
        <taxon>Ktedonobacteria</taxon>
        <taxon>Ktedonobacterales</taxon>
        <taxon>Reticulibacteraceae</taxon>
        <taxon>Reticulibacter</taxon>
    </lineage>
</organism>
<sequence>MKQQQQGILLIGSTGYLGRTLTKHLQRANHVIPTHRTKARFDGSQHYDFWTDDVQALIQQYQIDTIVVAANMAYSPTSDFALFQQRVKQLIQGCQQYRVIYISSDGIFGGEKGNYIESDIPTPITPYGRNLQYFEQMVQSLCSNYCIIRPSYLYGYSLSQLDPRLTAAQTRLLAGERLTYFADMIKSPMEVNQAAEAITLLTCSQYVGIVHVAGKAMSIYDFYREAMNSLKIPSTRLYPAQMPANSPHPRNTSLDINLMKKLTKIVPLSVYVALAQTEGSAL</sequence>
<dbReference type="SUPFAM" id="SSF51735">
    <property type="entry name" value="NAD(P)-binding Rossmann-fold domains"/>
    <property type="match status" value="1"/>
</dbReference>
<name>A0A8J3N026_9CHLR</name>
<evidence type="ECO:0000259" key="1">
    <source>
        <dbReference type="Pfam" id="PF04321"/>
    </source>
</evidence>
<evidence type="ECO:0000313" key="2">
    <source>
        <dbReference type="EMBL" id="GHO91058.1"/>
    </source>
</evidence>
<dbReference type="InterPro" id="IPR036291">
    <property type="entry name" value="NAD(P)-bd_dom_sf"/>
</dbReference>
<comment type="caution">
    <text evidence="2">The sequence shown here is derived from an EMBL/GenBank/DDBJ whole genome shotgun (WGS) entry which is preliminary data.</text>
</comment>
<dbReference type="Proteomes" id="UP000597444">
    <property type="component" value="Unassembled WGS sequence"/>
</dbReference>
<keyword evidence="3" id="KW-1185">Reference proteome</keyword>
<dbReference type="InterPro" id="IPR029903">
    <property type="entry name" value="RmlD-like-bd"/>
</dbReference>
<dbReference type="Pfam" id="PF04321">
    <property type="entry name" value="RmlD_sub_bind"/>
    <property type="match status" value="1"/>
</dbReference>
<dbReference type="PANTHER" id="PTHR43242">
    <property type="entry name" value="NAD(P)-BINDING ROSSMANN-FOLD SUPERFAMILY PROTEIN"/>
    <property type="match status" value="1"/>
</dbReference>
<dbReference type="AlphaFoldDB" id="A0A8J3N026"/>
<gene>
    <name evidence="2" type="ORF">KSF_011060</name>
</gene>
<dbReference type="Gene3D" id="3.40.50.720">
    <property type="entry name" value="NAD(P)-binding Rossmann-like Domain"/>
    <property type="match status" value="1"/>
</dbReference>
<protein>
    <submittedName>
        <fullName evidence="2">NAD(P)-dependent oxidoreductase</fullName>
    </submittedName>
</protein>
<evidence type="ECO:0000313" key="3">
    <source>
        <dbReference type="Proteomes" id="UP000597444"/>
    </source>
</evidence>
<dbReference type="EMBL" id="BNJK01000001">
    <property type="protein sequence ID" value="GHO91058.1"/>
    <property type="molecule type" value="Genomic_DNA"/>
</dbReference>
<proteinExistence type="predicted"/>
<dbReference type="PANTHER" id="PTHR43242:SF1">
    <property type="entry name" value="NAD(P)-BINDING ROSSMANN-FOLD SUPERFAMILY PROTEIN"/>
    <property type="match status" value="1"/>
</dbReference>
<feature type="domain" description="RmlD-like substrate binding" evidence="1">
    <location>
        <begin position="8"/>
        <end position="268"/>
    </location>
</feature>
<dbReference type="GO" id="GO:0019305">
    <property type="term" value="P:dTDP-rhamnose biosynthetic process"/>
    <property type="evidence" value="ECO:0007669"/>
    <property type="project" value="UniProtKB-UniPathway"/>
</dbReference>
<dbReference type="UniPathway" id="UPA00124"/>
<dbReference type="RefSeq" id="WP_220201978.1">
    <property type="nucleotide sequence ID" value="NZ_BNJK01000001.1"/>
</dbReference>
<reference evidence="2" key="1">
    <citation type="submission" date="2020-10" db="EMBL/GenBank/DDBJ databases">
        <title>Taxonomic study of unclassified bacteria belonging to the class Ktedonobacteria.</title>
        <authorList>
            <person name="Yabe S."/>
            <person name="Wang C.M."/>
            <person name="Zheng Y."/>
            <person name="Sakai Y."/>
            <person name="Cavaletti L."/>
            <person name="Monciardini P."/>
            <person name="Donadio S."/>
        </authorList>
    </citation>
    <scope>NUCLEOTIDE SEQUENCE</scope>
    <source>
        <strain evidence="2">ID150040</strain>
    </source>
</reference>
<accession>A0A8J3N026</accession>